<protein>
    <recommendedName>
        <fullName evidence="1">Polysaccharide pyruvyl transferase domain-containing protein</fullName>
    </recommendedName>
</protein>
<organism evidence="2">
    <name type="scientific">marine sediment metagenome</name>
    <dbReference type="NCBI Taxonomy" id="412755"/>
    <lineage>
        <taxon>unclassified sequences</taxon>
        <taxon>metagenomes</taxon>
        <taxon>ecological metagenomes</taxon>
    </lineage>
</organism>
<dbReference type="EMBL" id="LAZR01000225">
    <property type="protein sequence ID" value="KKN80833.1"/>
    <property type="molecule type" value="Genomic_DNA"/>
</dbReference>
<proteinExistence type="predicted"/>
<name>A0A0F9WQ34_9ZZZZ</name>
<comment type="caution">
    <text evidence="2">The sequence shown here is derived from an EMBL/GenBank/DDBJ whole genome shotgun (WGS) entry which is preliminary data.</text>
</comment>
<feature type="domain" description="Polysaccharide pyruvyl transferase" evidence="1">
    <location>
        <begin position="13"/>
        <end position="265"/>
    </location>
</feature>
<evidence type="ECO:0000313" key="2">
    <source>
        <dbReference type="EMBL" id="KKN80833.1"/>
    </source>
</evidence>
<sequence>MARIVLLSGARKNAGDHFIVASTSKLFRDAGFDVIRWTAEQSRQSFTAQQLEVINASDCLVIPGGPCICNGVFDFYGLDLDAVRVPVVAWGVGLGDIEKDPDAYSLTLKDGIVDALKQMVIVTRDKVTQRELQSKGVTSTFVGCSTWFHNDVDEISFRSEEPATVVFSSGAPFIRWSRLNHHVLSYLLKRFPVSKIQCLFNHGIFGEDEDLILCCRQHGVEIVEVAGSFERMLSVCRNSDLHIGFRVHSHIASLIAGTKSILIKTDIRGKGMSEALQSPCDIEAPEIAKQIDGAIEKCLGHDYSVVVDTIQQQHKVAQQAIGEFHGSIVCPRQQF</sequence>
<accession>A0A0F9WQ34</accession>
<dbReference type="Pfam" id="PF04230">
    <property type="entry name" value="PS_pyruv_trans"/>
    <property type="match status" value="1"/>
</dbReference>
<reference evidence="2" key="1">
    <citation type="journal article" date="2015" name="Nature">
        <title>Complex archaea that bridge the gap between prokaryotes and eukaryotes.</title>
        <authorList>
            <person name="Spang A."/>
            <person name="Saw J.H."/>
            <person name="Jorgensen S.L."/>
            <person name="Zaremba-Niedzwiedzka K."/>
            <person name="Martijn J."/>
            <person name="Lind A.E."/>
            <person name="van Eijk R."/>
            <person name="Schleper C."/>
            <person name="Guy L."/>
            <person name="Ettema T.J."/>
        </authorList>
    </citation>
    <scope>NUCLEOTIDE SEQUENCE</scope>
</reference>
<dbReference type="InterPro" id="IPR007345">
    <property type="entry name" value="Polysacch_pyruvyl_Trfase"/>
</dbReference>
<evidence type="ECO:0000259" key="1">
    <source>
        <dbReference type="Pfam" id="PF04230"/>
    </source>
</evidence>
<gene>
    <name evidence="2" type="ORF">LCGC14_0326400</name>
</gene>
<dbReference type="AlphaFoldDB" id="A0A0F9WQ34"/>